<dbReference type="Pfam" id="PF21994">
    <property type="entry name" value="AGAO-like_N2"/>
    <property type="match status" value="1"/>
</dbReference>
<comment type="similarity">
    <text evidence="4">Belongs to the copper/topaquinone oxidase family.</text>
</comment>
<dbReference type="GO" id="GO:0048038">
    <property type="term" value="F:quinone binding"/>
    <property type="evidence" value="ECO:0007669"/>
    <property type="project" value="InterPro"/>
</dbReference>
<feature type="domain" description="Copper amine oxidase catalytic" evidence="13">
    <location>
        <begin position="224"/>
        <end position="627"/>
    </location>
</feature>
<dbReference type="InterPro" id="IPR016182">
    <property type="entry name" value="Cu_amine_oxidase_N-reg"/>
</dbReference>
<evidence type="ECO:0000256" key="4">
    <source>
        <dbReference type="ARBA" id="ARBA00007983"/>
    </source>
</evidence>
<dbReference type="InterPro" id="IPR015802">
    <property type="entry name" value="Cu_amine_oxidase_N3"/>
</dbReference>
<dbReference type="PANTHER" id="PTHR10638">
    <property type="entry name" value="COPPER AMINE OXIDASE"/>
    <property type="match status" value="1"/>
</dbReference>
<keyword evidence="7" id="KW-0801">TPQ</keyword>
<dbReference type="Gene3D" id="2.70.98.20">
    <property type="entry name" value="Copper amine oxidase, catalytic domain"/>
    <property type="match status" value="1"/>
</dbReference>
<dbReference type="PROSITE" id="PS01165">
    <property type="entry name" value="COPPER_AMINE_OXID_2"/>
    <property type="match status" value="1"/>
</dbReference>
<evidence type="ECO:0000259" key="15">
    <source>
        <dbReference type="Pfam" id="PF21994"/>
    </source>
</evidence>
<dbReference type="InterPro" id="IPR015798">
    <property type="entry name" value="Cu_amine_oxidase_C"/>
</dbReference>
<dbReference type="NCBIfam" id="NF008559">
    <property type="entry name" value="PRK11504.1"/>
    <property type="match status" value="1"/>
</dbReference>
<keyword evidence="11" id="KW-0464">Manganese</keyword>
<name>A0A6J7RBH2_9ZZZZ</name>
<dbReference type="SUPFAM" id="SSF49998">
    <property type="entry name" value="Amine oxidase catalytic domain"/>
    <property type="match status" value="1"/>
</dbReference>
<evidence type="ECO:0000256" key="3">
    <source>
        <dbReference type="ARBA" id="ARBA00001947"/>
    </source>
</evidence>
<comment type="subunit">
    <text evidence="5">Homodimer.</text>
</comment>
<protein>
    <submittedName>
        <fullName evidence="16">Unannotated protein</fullName>
    </submittedName>
</protein>
<evidence type="ECO:0000256" key="8">
    <source>
        <dbReference type="ARBA" id="ARBA00023002"/>
    </source>
</evidence>
<reference evidence="16" key="1">
    <citation type="submission" date="2020-05" db="EMBL/GenBank/DDBJ databases">
        <authorList>
            <person name="Chiriac C."/>
            <person name="Salcher M."/>
            <person name="Ghai R."/>
            <person name="Kavagutti S V."/>
        </authorList>
    </citation>
    <scope>NUCLEOTIDE SEQUENCE</scope>
</reference>
<keyword evidence="6" id="KW-0479">Metal-binding</keyword>
<dbReference type="PROSITE" id="PS01164">
    <property type="entry name" value="COPPER_AMINE_OXID_1"/>
    <property type="match status" value="1"/>
</dbReference>
<feature type="domain" description="AGAO-like N2" evidence="15">
    <location>
        <begin position="12"/>
        <end position="85"/>
    </location>
</feature>
<evidence type="ECO:0000256" key="5">
    <source>
        <dbReference type="ARBA" id="ARBA00011738"/>
    </source>
</evidence>
<keyword evidence="9" id="KW-0186">Copper</keyword>
<evidence type="ECO:0000256" key="9">
    <source>
        <dbReference type="ARBA" id="ARBA00023008"/>
    </source>
</evidence>
<evidence type="ECO:0000256" key="6">
    <source>
        <dbReference type="ARBA" id="ARBA00022723"/>
    </source>
</evidence>
<dbReference type="InterPro" id="IPR049948">
    <property type="entry name" value="Cu_Am_ox_TPQ-bd"/>
</dbReference>
<dbReference type="SUPFAM" id="SSF54416">
    <property type="entry name" value="Amine oxidase N-terminal region"/>
    <property type="match status" value="2"/>
</dbReference>
<dbReference type="InterPro" id="IPR049947">
    <property type="entry name" value="Cu_Am_Ox_Cu-bd"/>
</dbReference>
<comment type="cofactor">
    <cofactor evidence="3">
        <name>Zn(2+)</name>
        <dbReference type="ChEBI" id="CHEBI:29105"/>
    </cofactor>
</comment>
<dbReference type="GO" id="GO:0008131">
    <property type="term" value="F:primary methylamine oxidase activity"/>
    <property type="evidence" value="ECO:0007669"/>
    <property type="project" value="UniProtKB-EC"/>
</dbReference>
<dbReference type="GO" id="GO:0009308">
    <property type="term" value="P:amine metabolic process"/>
    <property type="evidence" value="ECO:0007669"/>
    <property type="project" value="InterPro"/>
</dbReference>
<dbReference type="InterPro" id="IPR000269">
    <property type="entry name" value="Cu_amine_oxidase"/>
</dbReference>
<comment type="catalytic activity">
    <reaction evidence="12">
        <text>a primary methyl amine + O2 + H2O = an aldehyde + H2O2 + NH4(+)</text>
        <dbReference type="Rhea" id="RHEA:16153"/>
        <dbReference type="ChEBI" id="CHEBI:15377"/>
        <dbReference type="ChEBI" id="CHEBI:15379"/>
        <dbReference type="ChEBI" id="CHEBI:16240"/>
        <dbReference type="ChEBI" id="CHEBI:17478"/>
        <dbReference type="ChEBI" id="CHEBI:28938"/>
        <dbReference type="ChEBI" id="CHEBI:228804"/>
        <dbReference type="EC" id="1.4.3.21"/>
    </reaction>
</comment>
<comment type="cofactor">
    <cofactor evidence="1">
        <name>Cu cation</name>
        <dbReference type="ChEBI" id="CHEBI:23378"/>
    </cofactor>
</comment>
<evidence type="ECO:0000259" key="14">
    <source>
        <dbReference type="Pfam" id="PF02728"/>
    </source>
</evidence>
<dbReference type="EMBL" id="CAFBPW010000013">
    <property type="protein sequence ID" value="CAB5026107.1"/>
    <property type="molecule type" value="Genomic_DNA"/>
</dbReference>
<dbReference type="InterPro" id="IPR036460">
    <property type="entry name" value="Cu_amine_oxidase_C_sf"/>
</dbReference>
<evidence type="ECO:0000313" key="16">
    <source>
        <dbReference type="EMBL" id="CAB5026107.1"/>
    </source>
</evidence>
<evidence type="ECO:0000256" key="1">
    <source>
        <dbReference type="ARBA" id="ARBA00001935"/>
    </source>
</evidence>
<keyword evidence="10" id="KW-1015">Disulfide bond</keyword>
<gene>
    <name evidence="16" type="ORF">UFOPK4173_00226</name>
</gene>
<evidence type="ECO:0000256" key="10">
    <source>
        <dbReference type="ARBA" id="ARBA00023157"/>
    </source>
</evidence>
<evidence type="ECO:0000256" key="7">
    <source>
        <dbReference type="ARBA" id="ARBA00022772"/>
    </source>
</evidence>
<evidence type="ECO:0000256" key="11">
    <source>
        <dbReference type="ARBA" id="ARBA00023211"/>
    </source>
</evidence>
<dbReference type="AlphaFoldDB" id="A0A6J7RBH2"/>
<dbReference type="PANTHER" id="PTHR10638:SF86">
    <property type="entry name" value="COPPER AMINE OXIDASE 1-RELATED"/>
    <property type="match status" value="1"/>
</dbReference>
<dbReference type="FunFam" id="2.70.98.20:FF:000001">
    <property type="entry name" value="Amine oxidase"/>
    <property type="match status" value="1"/>
</dbReference>
<proteinExistence type="inferred from homology"/>
<accession>A0A6J7RBH2</accession>
<dbReference type="Pfam" id="PF01179">
    <property type="entry name" value="Cu_amine_oxid"/>
    <property type="match status" value="1"/>
</dbReference>
<dbReference type="Pfam" id="PF02728">
    <property type="entry name" value="Cu_amine_oxidN3"/>
    <property type="match status" value="1"/>
</dbReference>
<dbReference type="GO" id="GO:0005507">
    <property type="term" value="F:copper ion binding"/>
    <property type="evidence" value="ECO:0007669"/>
    <property type="project" value="InterPro"/>
</dbReference>
<comment type="cofactor">
    <cofactor evidence="2">
        <name>Mn(2+)</name>
        <dbReference type="ChEBI" id="CHEBI:29035"/>
    </cofactor>
</comment>
<keyword evidence="8" id="KW-0560">Oxidoreductase</keyword>
<evidence type="ECO:0000256" key="12">
    <source>
        <dbReference type="ARBA" id="ARBA00048032"/>
    </source>
</evidence>
<sequence length="653" mass="71693">MSAAHPLSMLSAEEVLIAKQVTTKAGDLGEGAVVVHVILVEPSKESLAAWSQGDPVLRTVKMLVLPGAELTMIELHISVSEERVLERKLIEGMRPALLMGESFMAMLACKEHPDYIAAMARRGIVDLEHVQIDPWPAGAFGFAAEEGRRIARCISFVRLTADDNGYARPVEGLLVHVDLGTGEVIEVIDHAQLDGVDPIPVPQTPARYGPDDVGPLRTDLKPISITQPEGASFTVEDNLVSWQKWSLRIGWDPYEGLVLHDLGYFDSGRVRKILHRASISEMVVPYGDPGPVQGWKNAFDAGEWGLGRMTQSLTLGCDCLGEIYYMDATMATEQGDAWVVPNAICMHEEDYGIGWKHVDLLTGRHEVRRSRRLVISHIATVGNYEYGFFWYLYLDGNIQMEAKLTGIMSSQGLPDSEPHPFAGRIASGVVAPVHQHLFCARLDFDVDGEENRVEEVHVETMPAGPDNPWGNGFAAHAQLLERESGAKWQTDSASSRSWRVTNPGVLNGLNRPVGYKLVPTMSTPTLMARPESSVARRAGFAQHNLWVTPFDSEELRAAGEFPNQHEGGAGLPEWTAADREIVDTDIVLWYTFGITHIPRPEDWPVMPVEYTGFMLMPYGFFDRNPALDVPPSPPGHCAPGNGAPGHCAPGHCG</sequence>
<feature type="domain" description="Copper amine oxidase N3-terminal" evidence="14">
    <location>
        <begin position="108"/>
        <end position="189"/>
    </location>
</feature>
<organism evidence="16">
    <name type="scientific">freshwater metagenome</name>
    <dbReference type="NCBI Taxonomy" id="449393"/>
    <lineage>
        <taxon>unclassified sequences</taxon>
        <taxon>metagenomes</taxon>
        <taxon>ecological metagenomes</taxon>
    </lineage>
</organism>
<evidence type="ECO:0000256" key="2">
    <source>
        <dbReference type="ARBA" id="ARBA00001936"/>
    </source>
</evidence>
<evidence type="ECO:0000259" key="13">
    <source>
        <dbReference type="Pfam" id="PF01179"/>
    </source>
</evidence>
<dbReference type="Gene3D" id="3.10.450.40">
    <property type="match status" value="2"/>
</dbReference>
<dbReference type="InterPro" id="IPR054157">
    <property type="entry name" value="AGAO-like_N2"/>
</dbReference>